<dbReference type="OrthoDB" id="5182908at2"/>
<feature type="region of interest" description="Disordered" evidence="6">
    <location>
        <begin position="1"/>
        <end position="22"/>
    </location>
</feature>
<evidence type="ECO:0000313" key="9">
    <source>
        <dbReference type="Proteomes" id="UP000018291"/>
    </source>
</evidence>
<feature type="transmembrane region" description="Helical" evidence="7">
    <location>
        <begin position="112"/>
        <end position="135"/>
    </location>
</feature>
<evidence type="ECO:0000256" key="3">
    <source>
        <dbReference type="ARBA" id="ARBA00022692"/>
    </source>
</evidence>
<keyword evidence="4 7" id="KW-1133">Transmembrane helix</keyword>
<dbReference type="HOGENOM" id="CLU_1632336_0_0_11"/>
<keyword evidence="2" id="KW-1003">Cell membrane</keyword>
<keyword evidence="3 7" id="KW-0812">Transmembrane</keyword>
<keyword evidence="5 7" id="KW-0472">Membrane</keyword>
<accession>R4Z241</accession>
<sequence>MSTTSPEDSGSSSIESLPGSPFSEHDTLTAAEMATLEADPGLDRMVHHSDMIYVKVGALLAVLTAIEIALPELLDNGRIYGPILMVLMLIKFLMVAGFFMHLRYESKVLSRVFYGGAIAAVIVYTAVLSVFVFWVDSGIPEFNDPPPPQTTVPLDAALTPGG</sequence>
<dbReference type="STRING" id="1229780.BN381_450051"/>
<evidence type="ECO:0000256" key="7">
    <source>
        <dbReference type="SAM" id="Phobius"/>
    </source>
</evidence>
<dbReference type="EMBL" id="CANL01000040">
    <property type="protein sequence ID" value="CCM64740.1"/>
    <property type="molecule type" value="Genomic_DNA"/>
</dbReference>
<evidence type="ECO:0008006" key="10">
    <source>
        <dbReference type="Google" id="ProtNLM"/>
    </source>
</evidence>
<dbReference type="RefSeq" id="WP_012229007.1">
    <property type="nucleotide sequence ID" value="NZ_HG422565.1"/>
</dbReference>
<keyword evidence="9" id="KW-1185">Reference proteome</keyword>
<comment type="subcellular location">
    <subcellularLocation>
        <location evidence="1">Cell membrane</location>
        <topology evidence="1">Multi-pass membrane protein</topology>
    </subcellularLocation>
</comment>
<proteinExistence type="predicted"/>
<feature type="transmembrane region" description="Helical" evidence="7">
    <location>
        <begin position="52"/>
        <end position="73"/>
    </location>
</feature>
<dbReference type="eggNOG" id="ENOG5030XJU">
    <property type="taxonomic scope" value="Bacteria"/>
</dbReference>
<evidence type="ECO:0000256" key="5">
    <source>
        <dbReference type="ARBA" id="ARBA00023136"/>
    </source>
</evidence>
<dbReference type="AlphaFoldDB" id="R4Z241"/>
<evidence type="ECO:0000256" key="2">
    <source>
        <dbReference type="ARBA" id="ARBA00022475"/>
    </source>
</evidence>
<gene>
    <name evidence="8" type="ORF">BN381_450051</name>
</gene>
<evidence type="ECO:0000313" key="8">
    <source>
        <dbReference type="EMBL" id="CCM64740.1"/>
    </source>
</evidence>
<comment type="caution">
    <text evidence="8">The sequence shown here is derived from an EMBL/GenBank/DDBJ whole genome shotgun (WGS) entry which is preliminary data.</text>
</comment>
<protein>
    <recommendedName>
        <fullName evidence="10">Cytochrome C oxidase subunit IV</fullName>
    </recommendedName>
</protein>
<dbReference type="Proteomes" id="UP000018291">
    <property type="component" value="Unassembled WGS sequence"/>
</dbReference>
<dbReference type="GO" id="GO:0005886">
    <property type="term" value="C:plasma membrane"/>
    <property type="evidence" value="ECO:0007669"/>
    <property type="project" value="UniProtKB-SubCell"/>
</dbReference>
<organism evidence="8 9">
    <name type="scientific">Candidatus Neomicrothrix parvicella RN1</name>
    <dbReference type="NCBI Taxonomy" id="1229780"/>
    <lineage>
        <taxon>Bacteria</taxon>
        <taxon>Bacillati</taxon>
        <taxon>Actinomycetota</taxon>
        <taxon>Acidimicrobiia</taxon>
        <taxon>Acidimicrobiales</taxon>
        <taxon>Microthrixaceae</taxon>
        <taxon>Candidatus Neomicrothrix</taxon>
    </lineage>
</organism>
<evidence type="ECO:0000256" key="6">
    <source>
        <dbReference type="SAM" id="MobiDB-lite"/>
    </source>
</evidence>
<evidence type="ECO:0000256" key="1">
    <source>
        <dbReference type="ARBA" id="ARBA00004651"/>
    </source>
</evidence>
<feature type="transmembrane region" description="Helical" evidence="7">
    <location>
        <begin position="79"/>
        <end position="100"/>
    </location>
</feature>
<name>R4Z241_9ACTN</name>
<dbReference type="Pfam" id="PF03626">
    <property type="entry name" value="COX4_pro"/>
    <property type="match status" value="1"/>
</dbReference>
<dbReference type="InterPro" id="IPR005171">
    <property type="entry name" value="Cyt_c_oxidase_su4_prok"/>
</dbReference>
<evidence type="ECO:0000256" key="4">
    <source>
        <dbReference type="ARBA" id="ARBA00022989"/>
    </source>
</evidence>
<reference evidence="8 9" key="1">
    <citation type="journal article" date="2013" name="ISME J.">
        <title>Metabolic model for the filamentous 'Candidatus Microthrix parvicella' based on genomic and metagenomic analyses.</title>
        <authorList>
            <person name="Jon McIlroy S."/>
            <person name="Kristiansen R."/>
            <person name="Albertsen M."/>
            <person name="Michael Karst S."/>
            <person name="Rossetti S."/>
            <person name="Lund Nielsen J."/>
            <person name="Tandoi V."/>
            <person name="James Seviour R."/>
            <person name="Nielsen P.H."/>
        </authorList>
    </citation>
    <scope>NUCLEOTIDE SEQUENCE [LARGE SCALE GENOMIC DNA]</scope>
    <source>
        <strain evidence="8 9">RN1</strain>
    </source>
</reference>